<comment type="caution">
    <text evidence="1">The sequence shown here is derived from an EMBL/GenBank/DDBJ whole genome shotgun (WGS) entry which is preliminary data.</text>
</comment>
<protein>
    <submittedName>
        <fullName evidence="1">Uncharacterized protein</fullName>
    </submittedName>
</protein>
<dbReference type="AlphaFoldDB" id="A0AAE0ZUH8"/>
<dbReference type="EMBL" id="JAWDGP010003261">
    <property type="protein sequence ID" value="KAK3775898.1"/>
    <property type="molecule type" value="Genomic_DNA"/>
</dbReference>
<name>A0AAE0ZUH8_9GAST</name>
<keyword evidence="2" id="KW-1185">Reference proteome</keyword>
<organism evidence="1 2">
    <name type="scientific">Elysia crispata</name>
    <name type="common">lettuce slug</name>
    <dbReference type="NCBI Taxonomy" id="231223"/>
    <lineage>
        <taxon>Eukaryota</taxon>
        <taxon>Metazoa</taxon>
        <taxon>Spiralia</taxon>
        <taxon>Lophotrochozoa</taxon>
        <taxon>Mollusca</taxon>
        <taxon>Gastropoda</taxon>
        <taxon>Heterobranchia</taxon>
        <taxon>Euthyneura</taxon>
        <taxon>Panpulmonata</taxon>
        <taxon>Sacoglossa</taxon>
        <taxon>Placobranchoidea</taxon>
        <taxon>Plakobranchidae</taxon>
        <taxon>Elysia</taxon>
    </lineage>
</organism>
<evidence type="ECO:0000313" key="1">
    <source>
        <dbReference type="EMBL" id="KAK3775898.1"/>
    </source>
</evidence>
<evidence type="ECO:0000313" key="2">
    <source>
        <dbReference type="Proteomes" id="UP001283361"/>
    </source>
</evidence>
<accession>A0AAE0ZUH8</accession>
<dbReference type="Proteomes" id="UP001283361">
    <property type="component" value="Unassembled WGS sequence"/>
</dbReference>
<gene>
    <name evidence="1" type="ORF">RRG08_005880</name>
</gene>
<reference evidence="1" key="1">
    <citation type="journal article" date="2023" name="G3 (Bethesda)">
        <title>A reference genome for the long-term kleptoplast-retaining sea slug Elysia crispata morphotype clarki.</title>
        <authorList>
            <person name="Eastman K.E."/>
            <person name="Pendleton A.L."/>
            <person name="Shaikh M.A."/>
            <person name="Suttiyut T."/>
            <person name="Ogas R."/>
            <person name="Tomko P."/>
            <person name="Gavelis G."/>
            <person name="Widhalm J.R."/>
            <person name="Wisecaver J.H."/>
        </authorList>
    </citation>
    <scope>NUCLEOTIDE SEQUENCE</scope>
    <source>
        <strain evidence="1">ECLA1</strain>
    </source>
</reference>
<sequence length="151" mass="16655">MPLVGLAGWVKHVERCEDDGKLRDYTTRGCLGITGRRETVVVERRNPYQVPLSKDLTGGETRRDQLPIRTNVCADLACCYQLLTRPGHVCSLQPVGVRGPSTVLAILRAPGVSTYLCPWVRSVRVDEETVSLSEVLVTSRFLEVPPLVTPA</sequence>
<proteinExistence type="predicted"/>